<dbReference type="Proteomes" id="UP000026961">
    <property type="component" value="Chromosome 2"/>
</dbReference>
<protein>
    <submittedName>
        <fullName evidence="2">Uncharacterized protein</fullName>
    </submittedName>
</protein>
<organism evidence="2">
    <name type="scientific">Oryza glumipatula</name>
    <dbReference type="NCBI Taxonomy" id="40148"/>
    <lineage>
        <taxon>Eukaryota</taxon>
        <taxon>Viridiplantae</taxon>
        <taxon>Streptophyta</taxon>
        <taxon>Embryophyta</taxon>
        <taxon>Tracheophyta</taxon>
        <taxon>Spermatophyta</taxon>
        <taxon>Magnoliopsida</taxon>
        <taxon>Liliopsida</taxon>
        <taxon>Poales</taxon>
        <taxon>Poaceae</taxon>
        <taxon>BOP clade</taxon>
        <taxon>Oryzoideae</taxon>
        <taxon>Oryzeae</taxon>
        <taxon>Oryzinae</taxon>
        <taxon>Oryza</taxon>
    </lineage>
</organism>
<reference evidence="2" key="2">
    <citation type="submission" date="2018-05" db="EMBL/GenBank/DDBJ databases">
        <title>OgluRS3 (Oryza glumaepatula Reference Sequence Version 3).</title>
        <authorList>
            <person name="Zhang J."/>
            <person name="Kudrna D."/>
            <person name="Lee S."/>
            <person name="Talag J."/>
            <person name="Welchert J."/>
            <person name="Wing R.A."/>
        </authorList>
    </citation>
    <scope>NUCLEOTIDE SEQUENCE [LARGE SCALE GENOMIC DNA]</scope>
</reference>
<evidence type="ECO:0000313" key="2">
    <source>
        <dbReference type="EnsemblPlants" id="OGLUM02G14640.3"/>
    </source>
</evidence>
<reference evidence="2" key="1">
    <citation type="submission" date="2015-04" db="UniProtKB">
        <authorList>
            <consortium name="EnsemblPlants"/>
        </authorList>
    </citation>
    <scope>IDENTIFICATION</scope>
</reference>
<evidence type="ECO:0000256" key="1">
    <source>
        <dbReference type="SAM" id="MobiDB-lite"/>
    </source>
</evidence>
<dbReference type="EnsemblPlants" id="OGLUM02G14640.3">
    <property type="protein sequence ID" value="OGLUM02G14640.3"/>
    <property type="gene ID" value="OGLUM02G14640"/>
</dbReference>
<evidence type="ECO:0000313" key="3">
    <source>
        <dbReference type="Proteomes" id="UP000026961"/>
    </source>
</evidence>
<accession>A0A0D9YRF0</accession>
<feature type="region of interest" description="Disordered" evidence="1">
    <location>
        <begin position="43"/>
        <end position="66"/>
    </location>
</feature>
<proteinExistence type="predicted"/>
<dbReference type="AlphaFoldDB" id="A0A0D9YRF0"/>
<sequence length="66" mass="7118">MARPTTPCMSCRKHKCKGRENVFSQRQSHLLGRSGDLVLNQRQSHLPGRSGGCPGSTAAVSSIDSH</sequence>
<dbReference type="HOGENOM" id="CLU_2835299_0_0_1"/>
<name>A0A0D9YRF0_9ORYZ</name>
<dbReference type="Gramene" id="OGLUM02G14640.3">
    <property type="protein sequence ID" value="OGLUM02G14640.3"/>
    <property type="gene ID" value="OGLUM02G14640"/>
</dbReference>
<keyword evidence="3" id="KW-1185">Reference proteome</keyword>